<name>A0A380P407_STRGR</name>
<sequence length="150" mass="16331">MTSTDHRTPATRQERHTVELTRAEALALLGGVSLGRVVFTQRALPAVRPVNHLLDGDEIVVRTHDSSALLGQARPHGTVVAYQADALDPVTHLGWSVVVTGYCRPVTDPADLARYARLLQPWPRLPGHVMDSAVRITPHLVSGMRLVRAG</sequence>
<accession>A0A380P407</accession>
<dbReference type="EMBL" id="UHID01000007">
    <property type="protein sequence ID" value="SUP59855.1"/>
    <property type="molecule type" value="Genomic_DNA"/>
</dbReference>
<dbReference type="RefSeq" id="WP_100457289.1">
    <property type="nucleotide sequence ID" value="NZ_UHID01000007.1"/>
</dbReference>
<evidence type="ECO:0000313" key="2">
    <source>
        <dbReference type="Proteomes" id="UP000254150"/>
    </source>
</evidence>
<evidence type="ECO:0000313" key="1">
    <source>
        <dbReference type="EMBL" id="SUP59855.1"/>
    </source>
</evidence>
<dbReference type="SUPFAM" id="SSF50475">
    <property type="entry name" value="FMN-binding split barrel"/>
    <property type="match status" value="1"/>
</dbReference>
<protein>
    <submittedName>
        <fullName evidence="1">Pyridoxamine 5'-phosphate oxidase</fullName>
    </submittedName>
</protein>
<reference evidence="1 2" key="1">
    <citation type="submission" date="2018-06" db="EMBL/GenBank/DDBJ databases">
        <authorList>
            <consortium name="Pathogen Informatics"/>
            <person name="Doyle S."/>
        </authorList>
    </citation>
    <scope>NUCLEOTIDE SEQUENCE [LARGE SCALE GENOMIC DNA]</scope>
    <source>
        <strain evidence="1 2">NCTC7807</strain>
    </source>
</reference>
<dbReference type="Gene3D" id="2.30.110.10">
    <property type="entry name" value="Electron Transport, Fmn-binding Protein, Chain A"/>
    <property type="match status" value="1"/>
</dbReference>
<gene>
    <name evidence="1" type="ORF">NCTC7807_03915</name>
</gene>
<dbReference type="Proteomes" id="UP000254150">
    <property type="component" value="Unassembled WGS sequence"/>
</dbReference>
<dbReference type="AlphaFoldDB" id="A0A380P407"/>
<dbReference type="GeneID" id="95071515"/>
<proteinExistence type="predicted"/>
<dbReference type="InterPro" id="IPR012349">
    <property type="entry name" value="Split_barrel_FMN-bd"/>
</dbReference>
<dbReference type="Pfam" id="PF12900">
    <property type="entry name" value="Pyridox_ox_2"/>
    <property type="match status" value="1"/>
</dbReference>
<dbReference type="InterPro" id="IPR024747">
    <property type="entry name" value="Pyridox_Oxase-rel"/>
</dbReference>
<organism evidence="1 2">
    <name type="scientific">Streptomyces griseus</name>
    <dbReference type="NCBI Taxonomy" id="1911"/>
    <lineage>
        <taxon>Bacteria</taxon>
        <taxon>Bacillati</taxon>
        <taxon>Actinomycetota</taxon>
        <taxon>Actinomycetes</taxon>
        <taxon>Kitasatosporales</taxon>
        <taxon>Streptomycetaceae</taxon>
        <taxon>Streptomyces</taxon>
    </lineage>
</organism>